<evidence type="ECO:0000256" key="2">
    <source>
        <dbReference type="ARBA" id="ARBA00023270"/>
    </source>
</evidence>
<dbReference type="GO" id="GO:0008747">
    <property type="term" value="F:N-acetylneuraminate lyase activity"/>
    <property type="evidence" value="ECO:0007669"/>
    <property type="project" value="TreeGrafter"/>
</dbReference>
<reference evidence="6" key="1">
    <citation type="journal article" date="2015" name="PeerJ">
        <title>First genomic representation of candidate bacterial phylum KSB3 points to enhanced environmental sensing as a trigger of wastewater bulking.</title>
        <authorList>
            <person name="Sekiguchi Y."/>
            <person name="Ohashi A."/>
            <person name="Parks D.H."/>
            <person name="Yamauchi T."/>
            <person name="Tyson G.W."/>
            <person name="Hugenholtz P."/>
        </authorList>
    </citation>
    <scope>NUCLEOTIDE SEQUENCE [LARGE SCALE GENOMIC DNA]</scope>
</reference>
<feature type="active site" description="Proton donor/acceptor" evidence="4">
    <location>
        <position position="136"/>
    </location>
</feature>
<dbReference type="PRINTS" id="PR00146">
    <property type="entry name" value="DHPICSNTHASE"/>
</dbReference>
<dbReference type="PANTHER" id="PTHR42849:SF1">
    <property type="entry name" value="N-ACETYLNEURAMINATE LYASE"/>
    <property type="match status" value="1"/>
</dbReference>
<evidence type="ECO:0000256" key="1">
    <source>
        <dbReference type="ARBA" id="ARBA00023239"/>
    </source>
</evidence>
<dbReference type="PROSITE" id="PS00666">
    <property type="entry name" value="DHDPS_2"/>
    <property type="match status" value="1"/>
</dbReference>
<keyword evidence="2" id="KW-0704">Schiff base</keyword>
<organism evidence="6">
    <name type="scientific">Vecturithrix granuli</name>
    <dbReference type="NCBI Taxonomy" id="1499967"/>
    <lineage>
        <taxon>Bacteria</taxon>
        <taxon>Candidatus Moduliflexota</taxon>
        <taxon>Candidatus Vecturitrichia</taxon>
        <taxon>Candidatus Vecturitrichales</taxon>
        <taxon>Candidatus Vecturitrichaceae</taxon>
        <taxon>Candidatus Vecturithrix</taxon>
    </lineage>
</organism>
<accession>A0A0S6W9T2</accession>
<dbReference type="EMBL" id="DF820463">
    <property type="protein sequence ID" value="GAK55025.1"/>
    <property type="molecule type" value="Genomic_DNA"/>
</dbReference>
<dbReference type="NCBIfam" id="NF003164">
    <property type="entry name" value="PRK04147.1"/>
    <property type="match status" value="1"/>
</dbReference>
<evidence type="ECO:0000313" key="6">
    <source>
        <dbReference type="EMBL" id="GAK55025.1"/>
    </source>
</evidence>
<dbReference type="CDD" id="cd00408">
    <property type="entry name" value="DHDPS-like"/>
    <property type="match status" value="1"/>
</dbReference>
<evidence type="ECO:0000313" key="7">
    <source>
        <dbReference type="Proteomes" id="UP000030661"/>
    </source>
</evidence>
<feature type="active site" description="Schiff-base intermediate with substrate" evidence="4">
    <location>
        <position position="164"/>
    </location>
</feature>
<dbReference type="eggNOG" id="COG0329">
    <property type="taxonomic scope" value="Bacteria"/>
</dbReference>
<evidence type="ECO:0000256" key="4">
    <source>
        <dbReference type="PIRSR" id="PIRSR001365-1"/>
    </source>
</evidence>
<dbReference type="PANTHER" id="PTHR42849">
    <property type="entry name" value="N-ACETYLNEURAMINATE LYASE"/>
    <property type="match status" value="1"/>
</dbReference>
<dbReference type="AlphaFoldDB" id="A0A0S6W9T2"/>
<dbReference type="InterPro" id="IPR020625">
    <property type="entry name" value="Schiff_base-form_aldolases_AS"/>
</dbReference>
<dbReference type="Proteomes" id="UP000030661">
    <property type="component" value="Unassembled WGS sequence"/>
</dbReference>
<gene>
    <name evidence="6" type="ORF">U27_01856</name>
</gene>
<keyword evidence="7" id="KW-1185">Reference proteome</keyword>
<dbReference type="SUPFAM" id="SSF51569">
    <property type="entry name" value="Aldolase"/>
    <property type="match status" value="1"/>
</dbReference>
<name>A0A0S6W9T2_VECG1</name>
<dbReference type="GO" id="GO:0019262">
    <property type="term" value="P:N-acetylneuraminate catabolic process"/>
    <property type="evidence" value="ECO:0007669"/>
    <property type="project" value="TreeGrafter"/>
</dbReference>
<dbReference type="STRING" id="1499967.U27_01856"/>
<dbReference type="InterPro" id="IPR002220">
    <property type="entry name" value="DapA-like"/>
</dbReference>
<dbReference type="Pfam" id="PF00701">
    <property type="entry name" value="DHDPS"/>
    <property type="match status" value="1"/>
</dbReference>
<keyword evidence="1 3" id="KW-0456">Lyase</keyword>
<dbReference type="GO" id="GO:0005829">
    <property type="term" value="C:cytosol"/>
    <property type="evidence" value="ECO:0007669"/>
    <property type="project" value="TreeGrafter"/>
</dbReference>
<feature type="binding site" evidence="5">
    <location>
        <position position="205"/>
    </location>
    <ligand>
        <name>pyruvate</name>
        <dbReference type="ChEBI" id="CHEBI:15361"/>
    </ligand>
</feature>
<dbReference type="HOGENOM" id="CLU_049343_6_0_0"/>
<evidence type="ECO:0008006" key="8">
    <source>
        <dbReference type="Google" id="ProtNLM"/>
    </source>
</evidence>
<dbReference type="SMART" id="SM01130">
    <property type="entry name" value="DHDPS"/>
    <property type="match status" value="1"/>
</dbReference>
<dbReference type="Gene3D" id="3.20.20.70">
    <property type="entry name" value="Aldolase class I"/>
    <property type="match status" value="1"/>
</dbReference>
<sequence length="293" mass="32211">MKNNIEGIYAAIVTPMTATGEVNLYALRSLVRWELKHGVEGFYVCGSSGEGLLLSLSERKQVLETVLDETGGHVSVVAHTGTIRTDDVIELARHAAEAGAVAVSMIPPYYYHFNQEEIVGYYEDVLRAVNIPIIIYNIPAFTGVSFTRGSSARLLAHSQIVGIKHTSVNLYDLERMKAAYPEKIYFNGYDEIFLSGLAAGATAAIGTTVNLFPKLFKEIRALYLAGNMQNAAELQHKLNTAVEVFLEVGIFNAVKYAFTLRGIECGSCRRPFIPLTDDQKQRIQALLGVLETS</sequence>
<dbReference type="InterPro" id="IPR013785">
    <property type="entry name" value="Aldolase_TIM"/>
</dbReference>
<proteinExistence type="inferred from homology"/>
<dbReference type="PIRSF" id="PIRSF001365">
    <property type="entry name" value="DHDPS"/>
    <property type="match status" value="1"/>
</dbReference>
<evidence type="ECO:0000256" key="3">
    <source>
        <dbReference type="PIRNR" id="PIRNR001365"/>
    </source>
</evidence>
<protein>
    <recommendedName>
        <fullName evidence="8">N-acetylneuraminate lyase</fullName>
    </recommendedName>
</protein>
<comment type="similarity">
    <text evidence="3">Belongs to the DapA family.</text>
</comment>
<evidence type="ECO:0000256" key="5">
    <source>
        <dbReference type="PIRSR" id="PIRSR001365-2"/>
    </source>
</evidence>